<evidence type="ECO:0000256" key="3">
    <source>
        <dbReference type="ARBA" id="ARBA00008731"/>
    </source>
</evidence>
<comment type="caution">
    <text evidence="13">The sequence shown here is derived from an EMBL/GenBank/DDBJ whole genome shotgun (WGS) entry which is preliminary data.</text>
</comment>
<keyword evidence="6" id="KW-0862">Zinc</keyword>
<comment type="similarity">
    <text evidence="3">Belongs to the TMEM163 family.</text>
</comment>
<keyword evidence="10" id="KW-0968">Cytoplasmic vesicle</keyword>
<protein>
    <submittedName>
        <fullName evidence="13">Cation transporter</fullName>
    </submittedName>
</protein>
<keyword evidence="8" id="KW-0770">Synapse</keyword>
<proteinExistence type="inferred from homology"/>
<dbReference type="Gene3D" id="1.20.1510.10">
    <property type="entry name" value="Cation efflux protein transmembrane domain"/>
    <property type="match status" value="1"/>
</dbReference>
<feature type="transmembrane region" description="Helical" evidence="11">
    <location>
        <begin position="40"/>
        <end position="63"/>
    </location>
</feature>
<feature type="transmembrane region" description="Helical" evidence="11">
    <location>
        <begin position="12"/>
        <end position="34"/>
    </location>
</feature>
<evidence type="ECO:0000256" key="7">
    <source>
        <dbReference type="ARBA" id="ARBA00022989"/>
    </source>
</evidence>
<sequence length="211" mass="23120">MEPIQKHYKVAQALAWFTIIYNLAEGIISTFYGFEEETLSLFGFGVDSFIEMISSIGILVMIFRIEKNPNSPNSTFEKKALQLTGYCLHALAIILVLTAAVSIYEAHIPQDTLPGIIISCVSIGIMYLLIKEKIKVGKALDSAAIVADANCARVCMYMSMVLLGSSLLAYFIQIPYIDAIGAIGIAYFSYTEGKESLEKAAGTHDCSCHDH</sequence>
<dbReference type="RefSeq" id="WP_379839670.1">
    <property type="nucleotide sequence ID" value="NZ_JBHRYQ010000001.1"/>
</dbReference>
<evidence type="ECO:0000256" key="2">
    <source>
        <dbReference type="ARBA" id="ARBA00004644"/>
    </source>
</evidence>
<dbReference type="Pfam" id="PF01545">
    <property type="entry name" value="Cation_efflux"/>
    <property type="match status" value="1"/>
</dbReference>
<evidence type="ECO:0000256" key="1">
    <source>
        <dbReference type="ARBA" id="ARBA00004146"/>
    </source>
</evidence>
<name>A0ABV7YZN1_9BACT</name>
<dbReference type="InterPro" id="IPR058533">
    <property type="entry name" value="Cation_efflux_TM"/>
</dbReference>
<keyword evidence="5" id="KW-0967">Endosome</keyword>
<keyword evidence="14" id="KW-1185">Reference proteome</keyword>
<evidence type="ECO:0000313" key="14">
    <source>
        <dbReference type="Proteomes" id="UP001595616"/>
    </source>
</evidence>
<dbReference type="Proteomes" id="UP001595616">
    <property type="component" value="Unassembled WGS sequence"/>
</dbReference>
<evidence type="ECO:0000256" key="8">
    <source>
        <dbReference type="ARBA" id="ARBA00023018"/>
    </source>
</evidence>
<dbReference type="PANTHER" id="PTHR31937:SF2">
    <property type="entry name" value="TRANSMEMBRANE PROTEIN 163"/>
    <property type="match status" value="1"/>
</dbReference>
<evidence type="ECO:0000256" key="10">
    <source>
        <dbReference type="ARBA" id="ARBA00023329"/>
    </source>
</evidence>
<evidence type="ECO:0000256" key="11">
    <source>
        <dbReference type="SAM" id="Phobius"/>
    </source>
</evidence>
<gene>
    <name evidence="13" type="ORF">ACFOOI_19050</name>
</gene>
<evidence type="ECO:0000256" key="6">
    <source>
        <dbReference type="ARBA" id="ARBA00022833"/>
    </source>
</evidence>
<dbReference type="InterPro" id="IPR026765">
    <property type="entry name" value="Tmem163"/>
</dbReference>
<dbReference type="InterPro" id="IPR027469">
    <property type="entry name" value="Cation_efflux_TMD_sf"/>
</dbReference>
<organism evidence="13 14">
    <name type="scientific">Lacihabitans lacunae</name>
    <dbReference type="NCBI Taxonomy" id="1028214"/>
    <lineage>
        <taxon>Bacteria</taxon>
        <taxon>Pseudomonadati</taxon>
        <taxon>Bacteroidota</taxon>
        <taxon>Cytophagia</taxon>
        <taxon>Cytophagales</taxon>
        <taxon>Leadbetterellaceae</taxon>
        <taxon>Lacihabitans</taxon>
    </lineage>
</organism>
<evidence type="ECO:0000259" key="12">
    <source>
        <dbReference type="Pfam" id="PF01545"/>
    </source>
</evidence>
<feature type="transmembrane region" description="Helical" evidence="11">
    <location>
        <begin position="83"/>
        <end position="106"/>
    </location>
</feature>
<dbReference type="PANTHER" id="PTHR31937">
    <property type="entry name" value="TRANSMEMBRANE PROTEIN 163"/>
    <property type="match status" value="1"/>
</dbReference>
<evidence type="ECO:0000313" key="13">
    <source>
        <dbReference type="EMBL" id="MFC3812769.1"/>
    </source>
</evidence>
<evidence type="ECO:0000256" key="5">
    <source>
        <dbReference type="ARBA" id="ARBA00022753"/>
    </source>
</evidence>
<feature type="domain" description="Cation efflux protein transmembrane" evidence="12">
    <location>
        <begin position="19"/>
        <end position="189"/>
    </location>
</feature>
<comment type="subcellular location">
    <subcellularLocation>
        <location evidence="2">Cytoplasmic vesicle</location>
        <location evidence="2">Secretory vesicle</location>
        <location evidence="2">Synaptic vesicle membrane</location>
        <topology evidence="2">Multi-pass membrane protein</topology>
    </subcellularLocation>
    <subcellularLocation>
        <location evidence="1">Early endosome membrane</location>
    </subcellularLocation>
</comment>
<dbReference type="EMBL" id="JBHRYQ010000001">
    <property type="protein sequence ID" value="MFC3812769.1"/>
    <property type="molecule type" value="Genomic_DNA"/>
</dbReference>
<feature type="transmembrane region" description="Helical" evidence="11">
    <location>
        <begin position="112"/>
        <end position="130"/>
    </location>
</feature>
<reference evidence="14" key="1">
    <citation type="journal article" date="2019" name="Int. J. Syst. Evol. Microbiol.">
        <title>The Global Catalogue of Microorganisms (GCM) 10K type strain sequencing project: providing services to taxonomists for standard genome sequencing and annotation.</title>
        <authorList>
            <consortium name="The Broad Institute Genomics Platform"/>
            <consortium name="The Broad Institute Genome Sequencing Center for Infectious Disease"/>
            <person name="Wu L."/>
            <person name="Ma J."/>
        </authorList>
    </citation>
    <scope>NUCLEOTIDE SEQUENCE [LARGE SCALE GENOMIC DNA]</scope>
    <source>
        <strain evidence="14">CECT 7956</strain>
    </source>
</reference>
<accession>A0ABV7YZN1</accession>
<dbReference type="SUPFAM" id="SSF161111">
    <property type="entry name" value="Cation efflux protein transmembrane domain-like"/>
    <property type="match status" value="1"/>
</dbReference>
<evidence type="ECO:0000256" key="9">
    <source>
        <dbReference type="ARBA" id="ARBA00023136"/>
    </source>
</evidence>
<keyword evidence="9 11" id="KW-0472">Membrane</keyword>
<evidence type="ECO:0000256" key="4">
    <source>
        <dbReference type="ARBA" id="ARBA00022692"/>
    </source>
</evidence>
<feature type="transmembrane region" description="Helical" evidence="11">
    <location>
        <begin position="168"/>
        <end position="190"/>
    </location>
</feature>
<keyword evidence="4 11" id="KW-0812">Transmembrane</keyword>
<keyword evidence="7 11" id="KW-1133">Transmembrane helix</keyword>